<comment type="caution">
    <text evidence="2">The sequence shown here is derived from an EMBL/GenBank/DDBJ whole genome shotgun (WGS) entry which is preliminary data.</text>
</comment>
<keyword evidence="3" id="KW-1185">Reference proteome</keyword>
<evidence type="ECO:0000256" key="1">
    <source>
        <dbReference type="SAM" id="MobiDB-lite"/>
    </source>
</evidence>
<proteinExistence type="predicted"/>
<accession>A0ABW2RNN0</accession>
<dbReference type="RefSeq" id="WP_379866497.1">
    <property type="nucleotide sequence ID" value="NZ_JBHTBW010000052.1"/>
</dbReference>
<evidence type="ECO:0000313" key="2">
    <source>
        <dbReference type="EMBL" id="MFC7442553.1"/>
    </source>
</evidence>
<name>A0ABW2RNN0_9BACL</name>
<gene>
    <name evidence="2" type="ORF">ACFQNG_15820</name>
</gene>
<dbReference type="Proteomes" id="UP001596500">
    <property type="component" value="Unassembled WGS sequence"/>
</dbReference>
<evidence type="ECO:0000313" key="3">
    <source>
        <dbReference type="Proteomes" id="UP001596500"/>
    </source>
</evidence>
<organism evidence="2 3">
    <name type="scientific">Laceyella putida</name>
    <dbReference type="NCBI Taxonomy" id="110101"/>
    <lineage>
        <taxon>Bacteria</taxon>
        <taxon>Bacillati</taxon>
        <taxon>Bacillota</taxon>
        <taxon>Bacilli</taxon>
        <taxon>Bacillales</taxon>
        <taxon>Thermoactinomycetaceae</taxon>
        <taxon>Laceyella</taxon>
    </lineage>
</organism>
<feature type="region of interest" description="Disordered" evidence="1">
    <location>
        <begin position="1"/>
        <end position="60"/>
    </location>
</feature>
<reference evidence="3" key="1">
    <citation type="journal article" date="2019" name="Int. J. Syst. Evol. Microbiol.">
        <title>The Global Catalogue of Microorganisms (GCM) 10K type strain sequencing project: providing services to taxonomists for standard genome sequencing and annotation.</title>
        <authorList>
            <consortium name="The Broad Institute Genomics Platform"/>
            <consortium name="The Broad Institute Genome Sequencing Center for Infectious Disease"/>
            <person name="Wu L."/>
            <person name="Ma J."/>
        </authorList>
    </citation>
    <scope>NUCLEOTIDE SEQUENCE [LARGE SCALE GENOMIC DNA]</scope>
    <source>
        <strain evidence="3">CGMCC 1.12942</strain>
    </source>
</reference>
<protein>
    <submittedName>
        <fullName evidence="2">Uncharacterized protein</fullName>
    </submittedName>
</protein>
<sequence length="60" mass="6883">MQFEDAVTAGWDVATRDEPQPTTDYFAALLARYPDDPRPRRRSRGYWSPSDDDGRSHPGE</sequence>
<dbReference type="EMBL" id="JBHTBW010000052">
    <property type="protein sequence ID" value="MFC7442553.1"/>
    <property type="molecule type" value="Genomic_DNA"/>
</dbReference>